<dbReference type="InterPro" id="IPR040976">
    <property type="entry name" value="Pkinase_fungal"/>
</dbReference>
<evidence type="ECO:0000259" key="1">
    <source>
        <dbReference type="Pfam" id="PF17667"/>
    </source>
</evidence>
<protein>
    <recommendedName>
        <fullName evidence="1">Fungal-type protein kinase domain-containing protein</fullName>
    </recommendedName>
</protein>
<feature type="domain" description="Fungal-type protein kinase" evidence="1">
    <location>
        <begin position="167"/>
        <end position="334"/>
    </location>
</feature>
<evidence type="ECO:0000313" key="3">
    <source>
        <dbReference type="Proteomes" id="UP000636479"/>
    </source>
</evidence>
<proteinExistence type="predicted"/>
<sequence>MTILSMPWTSSACQAQADAARRKSLDSSRTCRLLFPQTKCTPRLEAVMDSSQIVERRMKQSTPYHVEDGLCLRGHTEGSLALNDTWVKGDPDGKSIEMKPKDVCRDSFDCPRHCYSISPADGDDVYNTNHLYLPASEQNRDEFHWNISKPKPQPAYRGISLRLPEIQGRSLVLCETPSSLFTSIRHAMLGWLSMFQKGFLHRDPSINNMLALETAVEIPPFEINHTLLAHGSSMKDIEFPADLRREDHDYRAQAERVEKLIRILDVGTQATGILIGIDDDEAAKWFESNAPQKASRSGTIEFISAQLTDAITFKRTHLRSPVDDLYACFFVAQWAAVHHNSTGIFIGDLRTQFNTHREIATGTIKDLCYRPGSQDFEDYGGFLCKCGPLFLSWDDKISNMRRSYKYALRYISDNEEPLKSLFITYAFRGVADYMEVLAEWKESQSA</sequence>
<comment type="caution">
    <text evidence="2">The sequence shown here is derived from an EMBL/GenBank/DDBJ whole genome shotgun (WGS) entry which is preliminary data.</text>
</comment>
<dbReference type="Pfam" id="PF17667">
    <property type="entry name" value="Pkinase_fungal"/>
    <property type="match status" value="1"/>
</dbReference>
<dbReference type="OrthoDB" id="3182677at2759"/>
<dbReference type="EMBL" id="JACAZF010000001">
    <property type="protein sequence ID" value="KAF7316187.1"/>
    <property type="molecule type" value="Genomic_DNA"/>
</dbReference>
<dbReference type="RefSeq" id="XP_037226210.1">
    <property type="nucleotide sequence ID" value="XM_037358300.1"/>
</dbReference>
<dbReference type="Proteomes" id="UP000636479">
    <property type="component" value="Unassembled WGS sequence"/>
</dbReference>
<accession>A0A8H6WFW4</accession>
<reference evidence="2" key="1">
    <citation type="submission" date="2020-05" db="EMBL/GenBank/DDBJ databases">
        <title>Mycena genomes resolve the evolution of fungal bioluminescence.</title>
        <authorList>
            <person name="Tsai I.J."/>
        </authorList>
    </citation>
    <scope>NUCLEOTIDE SEQUENCE</scope>
    <source>
        <strain evidence="2">171206Taipei</strain>
    </source>
</reference>
<evidence type="ECO:0000313" key="2">
    <source>
        <dbReference type="EMBL" id="KAF7316187.1"/>
    </source>
</evidence>
<keyword evidence="3" id="KW-1185">Reference proteome</keyword>
<dbReference type="AlphaFoldDB" id="A0A8H6WFW4"/>
<dbReference type="GeneID" id="59340816"/>
<organism evidence="2 3">
    <name type="scientific">Mycena indigotica</name>
    <dbReference type="NCBI Taxonomy" id="2126181"/>
    <lineage>
        <taxon>Eukaryota</taxon>
        <taxon>Fungi</taxon>
        <taxon>Dikarya</taxon>
        <taxon>Basidiomycota</taxon>
        <taxon>Agaricomycotina</taxon>
        <taxon>Agaricomycetes</taxon>
        <taxon>Agaricomycetidae</taxon>
        <taxon>Agaricales</taxon>
        <taxon>Marasmiineae</taxon>
        <taxon>Mycenaceae</taxon>
        <taxon>Mycena</taxon>
    </lineage>
</organism>
<gene>
    <name evidence="2" type="ORF">MIND_00136900</name>
</gene>
<name>A0A8H6WFW4_9AGAR</name>